<organism evidence="1 2">
    <name type="scientific">Entomophthora muscae</name>
    <dbReference type="NCBI Taxonomy" id="34485"/>
    <lineage>
        <taxon>Eukaryota</taxon>
        <taxon>Fungi</taxon>
        <taxon>Fungi incertae sedis</taxon>
        <taxon>Zoopagomycota</taxon>
        <taxon>Entomophthoromycotina</taxon>
        <taxon>Entomophthoromycetes</taxon>
        <taxon>Entomophthorales</taxon>
        <taxon>Entomophthoraceae</taxon>
        <taxon>Entomophthora</taxon>
    </lineage>
</organism>
<proteinExistence type="predicted"/>
<comment type="caution">
    <text evidence="1">The sequence shown here is derived from an EMBL/GenBank/DDBJ whole genome shotgun (WGS) entry which is preliminary data.</text>
</comment>
<gene>
    <name evidence="1" type="ORF">DSO57_1005296</name>
</gene>
<dbReference type="Proteomes" id="UP001165960">
    <property type="component" value="Unassembled WGS sequence"/>
</dbReference>
<sequence>MWGSYKTWEASKGKRVSATDGISSKTKNQPQLRESNLELSSDDLVGLADPWTGAWVVYGQPMSELKQAEI</sequence>
<accession>A0ACC2TIY7</accession>
<dbReference type="EMBL" id="QTSX02002854">
    <property type="protein sequence ID" value="KAJ9074555.1"/>
    <property type="molecule type" value="Genomic_DNA"/>
</dbReference>
<evidence type="ECO:0000313" key="2">
    <source>
        <dbReference type="Proteomes" id="UP001165960"/>
    </source>
</evidence>
<keyword evidence="2" id="KW-1185">Reference proteome</keyword>
<evidence type="ECO:0000313" key="1">
    <source>
        <dbReference type="EMBL" id="KAJ9074555.1"/>
    </source>
</evidence>
<protein>
    <submittedName>
        <fullName evidence="1">Uncharacterized protein</fullName>
    </submittedName>
</protein>
<reference evidence="1" key="1">
    <citation type="submission" date="2022-04" db="EMBL/GenBank/DDBJ databases">
        <title>Genome of the entomopathogenic fungus Entomophthora muscae.</title>
        <authorList>
            <person name="Elya C."/>
            <person name="Lovett B.R."/>
            <person name="Lee E."/>
            <person name="Macias A.M."/>
            <person name="Hajek A.E."/>
            <person name="De Bivort B.L."/>
            <person name="Kasson M.T."/>
            <person name="De Fine Licht H.H."/>
            <person name="Stajich J.E."/>
        </authorList>
    </citation>
    <scope>NUCLEOTIDE SEQUENCE</scope>
    <source>
        <strain evidence="1">Berkeley</strain>
    </source>
</reference>
<name>A0ACC2TIY7_9FUNG</name>